<gene>
    <name evidence="2" type="ORF">FCS05_19095</name>
    <name evidence="1" type="ORF">HNQ10_004111</name>
</gene>
<name>A0AAJ5F0H2_9DEIO</name>
<dbReference type="Proteomes" id="UP000308000">
    <property type="component" value="Unassembled WGS sequence"/>
</dbReference>
<reference evidence="1 4" key="2">
    <citation type="submission" date="2020-08" db="EMBL/GenBank/DDBJ databases">
        <title>Genomic Encyclopedia of Type Strains, Phase IV (KMG-IV): sequencing the most valuable type-strain genomes for metagenomic binning, comparative biology and taxonomic classification.</title>
        <authorList>
            <person name="Goeker M."/>
        </authorList>
    </citation>
    <scope>NUCLEOTIDE SEQUENCE [LARGE SCALE GENOMIC DNA]</scope>
    <source>
        <strain evidence="1 4">DSM 105434</strain>
    </source>
</reference>
<dbReference type="EMBL" id="VBRC01000022">
    <property type="protein sequence ID" value="TLK21285.1"/>
    <property type="molecule type" value="Genomic_DNA"/>
</dbReference>
<dbReference type="EMBL" id="JACHFV010000020">
    <property type="protein sequence ID" value="MBB5297240.1"/>
    <property type="molecule type" value="Genomic_DNA"/>
</dbReference>
<evidence type="ECO:0000313" key="2">
    <source>
        <dbReference type="EMBL" id="TLK21285.1"/>
    </source>
</evidence>
<dbReference type="RefSeq" id="WP_129120017.1">
    <property type="nucleotide sequence ID" value="NZ_BSUI01000035.1"/>
</dbReference>
<proteinExistence type="predicted"/>
<evidence type="ECO:0000313" key="3">
    <source>
        <dbReference type="Proteomes" id="UP000308000"/>
    </source>
</evidence>
<accession>A0AAJ5F0H2</accession>
<keyword evidence="4" id="KW-1185">Reference proteome</keyword>
<comment type="caution">
    <text evidence="2">The sequence shown here is derived from an EMBL/GenBank/DDBJ whole genome shotgun (WGS) entry which is preliminary data.</text>
</comment>
<dbReference type="AlphaFoldDB" id="A0AAJ5F0H2"/>
<evidence type="ECO:0000313" key="4">
    <source>
        <dbReference type="Proteomes" id="UP000536909"/>
    </source>
</evidence>
<organism evidence="2 3">
    <name type="scientific">Deinococcus metallilatus</name>
    <dbReference type="NCBI Taxonomy" id="1211322"/>
    <lineage>
        <taxon>Bacteria</taxon>
        <taxon>Thermotogati</taxon>
        <taxon>Deinococcota</taxon>
        <taxon>Deinococci</taxon>
        <taxon>Deinococcales</taxon>
        <taxon>Deinococcaceae</taxon>
        <taxon>Deinococcus</taxon>
    </lineage>
</organism>
<sequence length="173" mass="20821">MRRFGQEYVKLTIDPWYRLVKRQPPVWLRREMTLALLDVYESWRRKVEALPEVEYLRVWLSWPNFIDSQVVMATGRQAQHYQDVFLPVAEPKGLPSELGPQLLARLSEFEWQECLSEYPVYKDDLTADELHWLFKRRYRPGRLYDGTEVYWIEQGRVWVGQKLTNKEAPSMNL</sequence>
<protein>
    <submittedName>
        <fullName evidence="2">Uncharacterized protein</fullName>
    </submittedName>
</protein>
<dbReference type="Proteomes" id="UP000536909">
    <property type="component" value="Unassembled WGS sequence"/>
</dbReference>
<evidence type="ECO:0000313" key="1">
    <source>
        <dbReference type="EMBL" id="MBB5297240.1"/>
    </source>
</evidence>
<reference evidence="2 3" key="1">
    <citation type="submission" date="2019-04" db="EMBL/GenBank/DDBJ databases">
        <title>Deinococcus metalilatus MA1002 mutant No.5.</title>
        <authorList>
            <person name="Park W."/>
            <person name="Park C."/>
        </authorList>
    </citation>
    <scope>NUCLEOTIDE SEQUENCE [LARGE SCALE GENOMIC DNA]</scope>
    <source>
        <strain evidence="2 3">MA1002-m5</strain>
    </source>
</reference>